<accession>A0A813EHH5</accession>
<organism evidence="1 3">
    <name type="scientific">Polarella glacialis</name>
    <name type="common">Dinoflagellate</name>
    <dbReference type="NCBI Taxonomy" id="89957"/>
    <lineage>
        <taxon>Eukaryota</taxon>
        <taxon>Sar</taxon>
        <taxon>Alveolata</taxon>
        <taxon>Dinophyceae</taxon>
        <taxon>Suessiales</taxon>
        <taxon>Suessiaceae</taxon>
        <taxon>Polarella</taxon>
    </lineage>
</organism>
<evidence type="ECO:0008006" key="4">
    <source>
        <dbReference type="Google" id="ProtNLM"/>
    </source>
</evidence>
<dbReference type="EMBL" id="CAJNNV010031506">
    <property type="protein sequence ID" value="CAE8636523.1"/>
    <property type="molecule type" value="Genomic_DNA"/>
</dbReference>
<name>A0A813EHH5_POLGL</name>
<evidence type="ECO:0000313" key="2">
    <source>
        <dbReference type="EMBL" id="CAE8636523.1"/>
    </source>
</evidence>
<evidence type="ECO:0000313" key="3">
    <source>
        <dbReference type="Proteomes" id="UP000654075"/>
    </source>
</evidence>
<keyword evidence="3" id="KW-1185">Reference proteome</keyword>
<dbReference type="Proteomes" id="UP000654075">
    <property type="component" value="Unassembled WGS sequence"/>
</dbReference>
<proteinExistence type="predicted"/>
<evidence type="ECO:0000313" key="1">
    <source>
        <dbReference type="EMBL" id="CAE8597593.1"/>
    </source>
</evidence>
<reference evidence="1" key="1">
    <citation type="submission" date="2021-02" db="EMBL/GenBank/DDBJ databases">
        <authorList>
            <person name="Dougan E. K."/>
            <person name="Rhodes N."/>
            <person name="Thang M."/>
            <person name="Chan C."/>
        </authorList>
    </citation>
    <scope>NUCLEOTIDE SEQUENCE</scope>
</reference>
<protein>
    <recommendedName>
        <fullName evidence="4">Ubiquitin-like domain-containing protein</fullName>
    </recommendedName>
</protein>
<gene>
    <name evidence="1" type="ORF">PGLA1383_LOCUS16031</name>
    <name evidence="2" type="ORF">PGLA1383_LOCUS51952</name>
</gene>
<comment type="caution">
    <text evidence="1">The sequence shown here is derived from an EMBL/GenBank/DDBJ whole genome shotgun (WGS) entry which is preliminary data.</text>
</comment>
<sequence>MPVFACPCNRITKVNIIIRRPAQPGAKEFDMIVVVPTNVTTGSLMLQLEAKYGFPCSRQILNHSIGDSALLDPHQALNCEEGEVLYLCLSSHQIEENDSMDGTIVSTRSASPDQTVSSQKVCFLLPATPERKQVAICLCNSCLDIRADVLLDKVVAKMKVAGLGQFCLEYRGEVLPAWCSLEAARLRPKIIVLLRPAGPGADYVPAPGGLVRE</sequence>
<dbReference type="EMBL" id="CAJNNV010009621">
    <property type="protein sequence ID" value="CAE8597593.1"/>
    <property type="molecule type" value="Genomic_DNA"/>
</dbReference>
<dbReference type="AlphaFoldDB" id="A0A813EHH5"/>